<comment type="function">
    <text evidence="6">Autophagy-specific protein that functions in response to autophagy-inducing signals as a scaffold to recruit other ATG proteins to organize preautophagosomal structure (PAS) formation. Modulates the timing and magnitude of the autophagy response, such as the size of the sequestering vesicles. Plays particularly a role in pexophagy and nucleophagy.</text>
</comment>
<keyword evidence="3 6" id="KW-0963">Cytoplasm</keyword>
<sequence>MTMNNEDNELFVTNARNTLVEAQVLCEEASMRIVDAKGELSKWQQDISKLRFMISCLKNQGAFLYKNILKGGIGENLIKTEWSQVMLVDLIKTMQYSQDQISDRVTQLNNITNILVSGDNTKDVQLNLGDFIPKENTHILEERLKEIPIIKQQIENITSQYNNMTKKVGEQLISTRIKTVEDAFDKSFGPKCPEIKKLSIAYSEEMDNLEHELVEYMNSLTDHFDKCKLLQSKKLEDPSYQELFEVVTKDDRELGSILETLKDTIHDVDLVIQNFQNMLDDKTTNKVTIHNQIKKLINEFHKHQEYLMIFKDISDLIFTFKESCLQEVKLTKELCEFYQNFKMSYHNLLKEVERRRSVAQEMTIVLKECQKKLQALHTQDQKAREDFLRENANYLPETIWPGKIDDLTPLYSLDYKIKDI</sequence>
<reference evidence="8 9" key="1">
    <citation type="submission" date="2019-01" db="EMBL/GenBank/DDBJ databases">
        <title>Draft Genome Sequencing of Zygosaccharomyces mellis Ca-7.</title>
        <authorList>
            <person name="Shiwa Y."/>
            <person name="Kanesaki Y."/>
            <person name="Ishige T."/>
            <person name="Mura K."/>
            <person name="Hori T."/>
            <person name="Tamura T."/>
        </authorList>
    </citation>
    <scope>NUCLEOTIDE SEQUENCE [LARGE SCALE GENOMIC DNA]</scope>
    <source>
        <strain evidence="8 9">Ca-7</strain>
    </source>
</reference>
<feature type="domain" description="Autophagy protein ATG17-like" evidence="7">
    <location>
        <begin position="18"/>
        <end position="395"/>
    </location>
</feature>
<proteinExistence type="inferred from homology"/>
<gene>
    <name evidence="8" type="primary">ATG17</name>
    <name evidence="8" type="ORF">ZYGM_002569</name>
</gene>
<dbReference type="GO" id="GO:0060090">
    <property type="term" value="F:molecular adaptor activity"/>
    <property type="evidence" value="ECO:0007669"/>
    <property type="project" value="TreeGrafter"/>
</dbReference>
<keyword evidence="4 6" id="KW-0072">Autophagy</keyword>
<evidence type="ECO:0000313" key="9">
    <source>
        <dbReference type="Proteomes" id="UP000301737"/>
    </source>
</evidence>
<comment type="similarity">
    <text evidence="1 6">Belongs to the ATG17 family.</text>
</comment>
<evidence type="ECO:0000256" key="1">
    <source>
        <dbReference type="ARBA" id="ARBA00006259"/>
    </source>
</evidence>
<dbReference type="OrthoDB" id="1937984at2759"/>
<keyword evidence="9" id="KW-1185">Reference proteome</keyword>
<dbReference type="GO" id="GO:0000045">
    <property type="term" value="P:autophagosome assembly"/>
    <property type="evidence" value="ECO:0007669"/>
    <property type="project" value="TreeGrafter"/>
</dbReference>
<comment type="caution">
    <text evidence="8">The sequence shown here is derived from an EMBL/GenBank/DDBJ whole genome shotgun (WGS) entry which is preliminary data.</text>
</comment>
<evidence type="ECO:0000256" key="2">
    <source>
        <dbReference type="ARBA" id="ARBA00013806"/>
    </source>
</evidence>
<dbReference type="Proteomes" id="UP000301737">
    <property type="component" value="Unassembled WGS sequence"/>
</dbReference>
<name>A0A4C2E7E9_9SACH</name>
<evidence type="ECO:0000256" key="3">
    <source>
        <dbReference type="ARBA" id="ARBA00022490"/>
    </source>
</evidence>
<dbReference type="GO" id="GO:0034727">
    <property type="term" value="P:piecemeal microautophagy of the nucleus"/>
    <property type="evidence" value="ECO:0007669"/>
    <property type="project" value="TreeGrafter"/>
</dbReference>
<evidence type="ECO:0000256" key="4">
    <source>
        <dbReference type="ARBA" id="ARBA00023006"/>
    </source>
</evidence>
<dbReference type="GO" id="GO:0034045">
    <property type="term" value="C:phagophore assembly site membrane"/>
    <property type="evidence" value="ECO:0007669"/>
    <property type="project" value="UniProtKB-SubCell"/>
</dbReference>
<dbReference type="EMBL" id="BIMX01000006">
    <property type="protein sequence ID" value="GCE98679.1"/>
    <property type="molecule type" value="Genomic_DNA"/>
</dbReference>
<dbReference type="GO" id="GO:1990316">
    <property type="term" value="C:Atg1/ULK1 kinase complex"/>
    <property type="evidence" value="ECO:0007669"/>
    <property type="project" value="TreeGrafter"/>
</dbReference>
<evidence type="ECO:0000256" key="5">
    <source>
        <dbReference type="ARBA" id="ARBA00023136"/>
    </source>
</evidence>
<dbReference type="InterPro" id="IPR045326">
    <property type="entry name" value="ATG17-like_dom"/>
</dbReference>
<dbReference type="GO" id="GO:0000422">
    <property type="term" value="P:autophagy of mitochondrion"/>
    <property type="evidence" value="ECO:0007669"/>
    <property type="project" value="TreeGrafter"/>
</dbReference>
<protein>
    <recommendedName>
        <fullName evidence="2 6">Autophagy-related protein 17</fullName>
    </recommendedName>
</protein>
<dbReference type="InterPro" id="IPR007240">
    <property type="entry name" value="Atg17"/>
</dbReference>
<comment type="subcellular location">
    <subcellularLocation>
        <location evidence="6">Cytoplasm</location>
    </subcellularLocation>
    <subcellularLocation>
        <location evidence="6">Preautophagosomal structure membrane</location>
        <topology evidence="6">Peripheral membrane protein</topology>
    </subcellularLocation>
</comment>
<dbReference type="Pfam" id="PF04108">
    <property type="entry name" value="ATG17_like"/>
    <property type="match status" value="1"/>
</dbReference>
<dbReference type="PANTHER" id="PTHR28005:SF1">
    <property type="entry name" value="AUTOPHAGY-RELATED PROTEIN 17"/>
    <property type="match status" value="1"/>
</dbReference>
<accession>A0A4C2E7E9</accession>
<dbReference type="AlphaFoldDB" id="A0A4C2E7E9"/>
<organism evidence="8 9">
    <name type="scientific">Zygosaccharomyces mellis</name>
    <dbReference type="NCBI Taxonomy" id="42258"/>
    <lineage>
        <taxon>Eukaryota</taxon>
        <taxon>Fungi</taxon>
        <taxon>Dikarya</taxon>
        <taxon>Ascomycota</taxon>
        <taxon>Saccharomycotina</taxon>
        <taxon>Saccharomycetes</taxon>
        <taxon>Saccharomycetales</taxon>
        <taxon>Saccharomycetaceae</taxon>
        <taxon>Zygosaccharomyces</taxon>
    </lineage>
</organism>
<evidence type="ECO:0000313" key="8">
    <source>
        <dbReference type="EMBL" id="GCE98679.1"/>
    </source>
</evidence>
<dbReference type="GO" id="GO:0030295">
    <property type="term" value="F:protein kinase activator activity"/>
    <property type="evidence" value="ECO:0007669"/>
    <property type="project" value="TreeGrafter"/>
</dbReference>
<evidence type="ECO:0000256" key="6">
    <source>
        <dbReference type="RuleBase" id="RU368080"/>
    </source>
</evidence>
<dbReference type="PANTHER" id="PTHR28005">
    <property type="entry name" value="AUTOPHAGY-RELATED PROTEIN 17"/>
    <property type="match status" value="1"/>
</dbReference>
<evidence type="ECO:0000259" key="7">
    <source>
        <dbReference type="Pfam" id="PF04108"/>
    </source>
</evidence>
<keyword evidence="5" id="KW-0472">Membrane</keyword>